<evidence type="ECO:0000256" key="5">
    <source>
        <dbReference type="ARBA" id="ARBA00022801"/>
    </source>
</evidence>
<feature type="active site" description="Proton donor" evidence="9">
    <location>
        <position position="142"/>
    </location>
</feature>
<keyword evidence="7 8" id="KW-0326">Glycosidase</keyword>
<comment type="catalytic activity">
    <reaction evidence="1 8">
        <text>Hydrolysis of terminal non-reducing beta-D-galactose residues in beta-D-galactosides.</text>
        <dbReference type="EC" id="3.2.1.23"/>
    </reaction>
</comment>
<evidence type="ECO:0000256" key="4">
    <source>
        <dbReference type="ARBA" id="ARBA00022723"/>
    </source>
</evidence>
<dbReference type="GO" id="GO:0005975">
    <property type="term" value="P:carbohydrate metabolic process"/>
    <property type="evidence" value="ECO:0007669"/>
    <property type="project" value="InterPro"/>
</dbReference>
<dbReference type="Gene3D" id="3.20.20.80">
    <property type="entry name" value="Glycosidases"/>
    <property type="match status" value="1"/>
</dbReference>
<protein>
    <recommendedName>
        <fullName evidence="3 8">Beta-galactosidase</fullName>
        <shortName evidence="8">Beta-gal</shortName>
        <ecNumber evidence="3 8">3.2.1.23</ecNumber>
    </recommendedName>
</protein>
<dbReference type="Pfam" id="PF02449">
    <property type="entry name" value="Glyco_hydro_42"/>
    <property type="match status" value="1"/>
</dbReference>
<dbReference type="AlphaFoldDB" id="A0A345XJ04"/>
<dbReference type="InterPro" id="IPR029062">
    <property type="entry name" value="Class_I_gatase-like"/>
</dbReference>
<dbReference type="InterPro" id="IPR013529">
    <property type="entry name" value="Glyco_hydro_42_N"/>
</dbReference>
<evidence type="ECO:0000256" key="9">
    <source>
        <dbReference type="PIRSR" id="PIRSR001084-1"/>
    </source>
</evidence>
<evidence type="ECO:0000256" key="8">
    <source>
        <dbReference type="PIRNR" id="PIRNR001084"/>
    </source>
</evidence>
<accession>A0A345XJ04</accession>
<name>A0A345XJ04_9ACTN</name>
<dbReference type="GO" id="GO:0009341">
    <property type="term" value="C:beta-galactosidase complex"/>
    <property type="evidence" value="ECO:0007669"/>
    <property type="project" value="InterPro"/>
</dbReference>
<dbReference type="SUPFAM" id="SSF51445">
    <property type="entry name" value="(Trans)glycosidases"/>
    <property type="match status" value="1"/>
</dbReference>
<dbReference type="InterPro" id="IPR013738">
    <property type="entry name" value="Beta_galactosidase_Trimer"/>
</dbReference>
<feature type="domain" description="Beta-galactosidase trimerisation" evidence="12">
    <location>
        <begin position="412"/>
        <end position="630"/>
    </location>
</feature>
<evidence type="ECO:0000256" key="6">
    <source>
        <dbReference type="ARBA" id="ARBA00022833"/>
    </source>
</evidence>
<keyword evidence="14" id="KW-1185">Reference proteome</keyword>
<comment type="similarity">
    <text evidence="2 8">Belongs to the glycosyl hydrolase 42 family.</text>
</comment>
<dbReference type="InterPro" id="IPR003476">
    <property type="entry name" value="Glyco_hydro_42"/>
</dbReference>
<dbReference type="PIRSF" id="PIRSF001084">
    <property type="entry name" value="B-galactosidase"/>
    <property type="match status" value="1"/>
</dbReference>
<evidence type="ECO:0000256" key="7">
    <source>
        <dbReference type="ARBA" id="ARBA00023295"/>
    </source>
</evidence>
<dbReference type="Proteomes" id="UP000254425">
    <property type="component" value="Chromosome"/>
</dbReference>
<dbReference type="RefSeq" id="WP_208875263.1">
    <property type="nucleotide sequence ID" value="NZ_CP031320.1"/>
</dbReference>
<gene>
    <name evidence="13" type="ORF">DVA86_02135</name>
</gene>
<evidence type="ECO:0000313" key="13">
    <source>
        <dbReference type="EMBL" id="AXK31620.1"/>
    </source>
</evidence>
<proteinExistence type="inferred from homology"/>
<dbReference type="SUPFAM" id="SSF52317">
    <property type="entry name" value="Class I glutamine amidotransferase-like"/>
    <property type="match status" value="1"/>
</dbReference>
<dbReference type="EC" id="3.2.1.23" evidence="3 8"/>
<evidence type="ECO:0000313" key="14">
    <source>
        <dbReference type="Proteomes" id="UP000254425"/>
    </source>
</evidence>
<feature type="domain" description="Glycoside hydrolase family 42 N-terminal" evidence="11">
    <location>
        <begin position="7"/>
        <end position="400"/>
    </location>
</feature>
<dbReference type="GO" id="GO:0046872">
    <property type="term" value="F:metal ion binding"/>
    <property type="evidence" value="ECO:0007669"/>
    <property type="project" value="UniProtKB-KW"/>
</dbReference>
<feature type="active site" description="Nucleophile" evidence="9">
    <location>
        <position position="323"/>
    </location>
</feature>
<dbReference type="InterPro" id="IPR017853">
    <property type="entry name" value="GH"/>
</dbReference>
<dbReference type="CDD" id="cd03143">
    <property type="entry name" value="A4_beta-galactosidase_middle_domain"/>
    <property type="match status" value="1"/>
</dbReference>
<keyword evidence="5 8" id="KW-0378">Hydrolase</keyword>
<dbReference type="PANTHER" id="PTHR36447:SF2">
    <property type="entry name" value="BETA-GALACTOSIDASE YESZ"/>
    <property type="match status" value="1"/>
</dbReference>
<evidence type="ECO:0000256" key="3">
    <source>
        <dbReference type="ARBA" id="ARBA00012756"/>
    </source>
</evidence>
<keyword evidence="6" id="KW-0862">Zinc</keyword>
<feature type="binding site" evidence="10">
    <location>
        <position position="141"/>
    </location>
    <ligand>
        <name>substrate</name>
    </ligand>
</feature>
<dbReference type="EMBL" id="CP031320">
    <property type="protein sequence ID" value="AXK31620.1"/>
    <property type="molecule type" value="Genomic_DNA"/>
</dbReference>
<evidence type="ECO:0000256" key="2">
    <source>
        <dbReference type="ARBA" id="ARBA00005940"/>
    </source>
</evidence>
<reference evidence="13 14" key="1">
    <citation type="submission" date="2018-07" db="EMBL/GenBank/DDBJ databases">
        <title>Draft genome of the type strain Streptomyces armeniacus ATCC 15676.</title>
        <authorList>
            <person name="Labana P."/>
            <person name="Gosse J.T."/>
            <person name="Boddy C.N."/>
        </authorList>
    </citation>
    <scope>NUCLEOTIDE SEQUENCE [LARGE SCALE GENOMIC DNA]</scope>
    <source>
        <strain evidence="13 14">ATCC 15676</strain>
    </source>
</reference>
<organism evidence="13 14">
    <name type="scientific">Streptomyces armeniacus</name>
    <dbReference type="NCBI Taxonomy" id="83291"/>
    <lineage>
        <taxon>Bacteria</taxon>
        <taxon>Bacillati</taxon>
        <taxon>Actinomycetota</taxon>
        <taxon>Actinomycetes</taxon>
        <taxon>Kitasatosporales</taxon>
        <taxon>Streptomycetaceae</taxon>
        <taxon>Streptomyces</taxon>
    </lineage>
</organism>
<evidence type="ECO:0000259" key="12">
    <source>
        <dbReference type="Pfam" id="PF08532"/>
    </source>
</evidence>
<dbReference type="Pfam" id="PF08532">
    <property type="entry name" value="Glyco_hydro_42M"/>
    <property type="match status" value="1"/>
</dbReference>
<keyword evidence="4" id="KW-0479">Metal-binding</keyword>
<evidence type="ECO:0000259" key="11">
    <source>
        <dbReference type="Pfam" id="PF02449"/>
    </source>
</evidence>
<dbReference type="Gene3D" id="3.40.50.880">
    <property type="match status" value="1"/>
</dbReference>
<sequence>MLFGVSYYHEYQPYDRLAEDVAMMRDAGIDYARVGDSVWALCEPSEGRFETEWLRPVLDALHEGGIEVVLTTPTYAIPAWLARRHPEVLARATDGRRASFGGRQNVNIAHPAYRFHAERVIRALLSEYARHPAVIGFQVDNETGSGFVDNDDVFDSFVSRLKERFGSVDRLNEIWGLNYWSHRLGDWSDLWRPAPRVPIGCGMSGNTNPGYDLEWRRFQATLVNGFLRWQKGIVREYAREDQFVIQDMVGGHGRSDVDRHQVSQIVDVVAENFPHASQDALAHPAPEHTVAFPGDRAGTGAVQLYQRADMARSGRQENFFIPEMNPISVGGADNTFPGYDGQWRMAAYATISRGAEMVAYWHWHSLHYGAETYSHGILNHDLGPNRCYNEIARVGAELKEHGELLTGLRPEAEAALLYSQDSRYAFEFQPCLKTPQGAPDHGCYQRVFDTFYRGLFDARAQTAVVHPPQDFDGFPVLVAPMLYVADDALLERLTAYAEGGGHLVLTFRSGYGDEHGRARWADRAPGPLRKAAGLSYGLYSNLATPLPVSAADGAGQPYGGLSLPAGVQAHAWADELELEGAQPLAYYDHPHFGRYPAVTTRQFGAGRVTYVGTLPDAAFSRALADWVLRASGVAPLGEGLPESVRVTRARARDGRRLWFLSNWSFDTHRLADPPVAGRDLFDGRQATAGTGLELGPWDSTVIIED</sequence>
<dbReference type="GO" id="GO:0004565">
    <property type="term" value="F:beta-galactosidase activity"/>
    <property type="evidence" value="ECO:0007669"/>
    <property type="project" value="UniProtKB-EC"/>
</dbReference>
<dbReference type="PANTHER" id="PTHR36447">
    <property type="entry name" value="BETA-GALACTOSIDASE GANA"/>
    <property type="match status" value="1"/>
</dbReference>
<dbReference type="KEGG" id="sarm:DVA86_02135"/>
<evidence type="ECO:0000256" key="10">
    <source>
        <dbReference type="PIRSR" id="PIRSR001084-2"/>
    </source>
</evidence>
<feature type="binding site" evidence="10">
    <location>
        <position position="103"/>
    </location>
    <ligand>
        <name>substrate</name>
    </ligand>
</feature>
<evidence type="ECO:0000256" key="1">
    <source>
        <dbReference type="ARBA" id="ARBA00001412"/>
    </source>
</evidence>